<reference evidence="3" key="1">
    <citation type="journal article" date="2023" name="Mol. Biol. Evol.">
        <title>Third-Generation Sequencing Reveals the Adaptive Role of the Epigenome in Three Deep-Sea Polychaetes.</title>
        <authorList>
            <person name="Perez M."/>
            <person name="Aroh O."/>
            <person name="Sun Y."/>
            <person name="Lan Y."/>
            <person name="Juniper S.K."/>
            <person name="Young C.R."/>
            <person name="Angers B."/>
            <person name="Qian P.Y."/>
        </authorList>
    </citation>
    <scope>NUCLEOTIDE SEQUENCE</scope>
    <source>
        <strain evidence="3">P08H-3</strain>
    </source>
</reference>
<feature type="compositionally biased region" description="Basic and acidic residues" evidence="1">
    <location>
        <begin position="24"/>
        <end position="35"/>
    </location>
</feature>
<evidence type="ECO:0000256" key="2">
    <source>
        <dbReference type="SAM" id="Phobius"/>
    </source>
</evidence>
<proteinExistence type="predicted"/>
<accession>A0AAD9IUZ7</accession>
<keyword evidence="2" id="KW-1133">Transmembrane helix</keyword>
<feature type="compositionally biased region" description="Pro residues" evidence="1">
    <location>
        <begin position="93"/>
        <end position="118"/>
    </location>
</feature>
<protein>
    <submittedName>
        <fullName evidence="3">Uncharacterized protein</fullName>
    </submittedName>
</protein>
<gene>
    <name evidence="3" type="ORF">LSH36_1110g00035</name>
</gene>
<comment type="caution">
    <text evidence="3">The sequence shown here is derived from an EMBL/GenBank/DDBJ whole genome shotgun (WGS) entry which is preliminary data.</text>
</comment>
<dbReference type="Proteomes" id="UP001208570">
    <property type="component" value="Unassembled WGS sequence"/>
</dbReference>
<evidence type="ECO:0000313" key="4">
    <source>
        <dbReference type="Proteomes" id="UP001208570"/>
    </source>
</evidence>
<evidence type="ECO:0000256" key="1">
    <source>
        <dbReference type="SAM" id="MobiDB-lite"/>
    </source>
</evidence>
<dbReference type="AlphaFoldDB" id="A0AAD9IUZ7"/>
<sequence length="118" mass="12701">MATSPEIDTYENAELGKLPASSRSDTKPNDNSDYEHLEFRKKKFTGSYIERMMSSNSWHFAAQFISTLLISVAMSMLVSYLIARSFRGEPGPAGSPGPPGPAGPQGPPGPVGPPGFKR</sequence>
<keyword evidence="2" id="KW-0472">Membrane</keyword>
<name>A0AAD9IUZ7_9ANNE</name>
<organism evidence="3 4">
    <name type="scientific">Paralvinella palmiformis</name>
    <dbReference type="NCBI Taxonomy" id="53620"/>
    <lineage>
        <taxon>Eukaryota</taxon>
        <taxon>Metazoa</taxon>
        <taxon>Spiralia</taxon>
        <taxon>Lophotrochozoa</taxon>
        <taxon>Annelida</taxon>
        <taxon>Polychaeta</taxon>
        <taxon>Sedentaria</taxon>
        <taxon>Canalipalpata</taxon>
        <taxon>Terebellida</taxon>
        <taxon>Terebelliformia</taxon>
        <taxon>Alvinellidae</taxon>
        <taxon>Paralvinella</taxon>
    </lineage>
</organism>
<keyword evidence="4" id="KW-1185">Reference proteome</keyword>
<feature type="region of interest" description="Disordered" evidence="1">
    <location>
        <begin position="1"/>
        <end position="35"/>
    </location>
</feature>
<feature type="region of interest" description="Disordered" evidence="1">
    <location>
        <begin position="88"/>
        <end position="118"/>
    </location>
</feature>
<dbReference type="EMBL" id="JAODUP010001110">
    <property type="protein sequence ID" value="KAK2141389.1"/>
    <property type="molecule type" value="Genomic_DNA"/>
</dbReference>
<evidence type="ECO:0000313" key="3">
    <source>
        <dbReference type="EMBL" id="KAK2141389.1"/>
    </source>
</evidence>
<keyword evidence="2" id="KW-0812">Transmembrane</keyword>
<feature type="transmembrane region" description="Helical" evidence="2">
    <location>
        <begin position="60"/>
        <end position="83"/>
    </location>
</feature>